<feature type="region of interest" description="Disordered" evidence="1">
    <location>
        <begin position="80"/>
        <end position="153"/>
    </location>
</feature>
<evidence type="ECO:0000313" key="4">
    <source>
        <dbReference type="Proteomes" id="UP001595379"/>
    </source>
</evidence>
<sequence>MLRLTLIEIILFLTPFALYGAWRLLQRTVPDNPRPMPSVLLGVVGGLLAAIGLVALVLVGERGGPQDGRYVPARFENGRVQHSGFTDEIQERQSLPDRPFGAAATRTDEDPGAFDSPDADPQPEPDLPDDAEIGAPPENPAENPAGTPTDDPQ</sequence>
<evidence type="ECO:0000256" key="2">
    <source>
        <dbReference type="SAM" id="Phobius"/>
    </source>
</evidence>
<feature type="compositionally biased region" description="Acidic residues" evidence="1">
    <location>
        <begin position="117"/>
        <end position="132"/>
    </location>
</feature>
<keyword evidence="2" id="KW-0472">Membrane</keyword>
<accession>A0ABV6ZZJ4</accession>
<evidence type="ECO:0000313" key="3">
    <source>
        <dbReference type="EMBL" id="MFC2926824.1"/>
    </source>
</evidence>
<comment type="caution">
    <text evidence="3">The sequence shown here is derived from an EMBL/GenBank/DDBJ whole genome shotgun (WGS) entry which is preliminary data.</text>
</comment>
<feature type="transmembrane region" description="Helical" evidence="2">
    <location>
        <begin position="37"/>
        <end position="59"/>
    </location>
</feature>
<dbReference type="InterPro" id="IPR046093">
    <property type="entry name" value="DUF6111"/>
</dbReference>
<gene>
    <name evidence="3" type="ORF">ACFOOR_11965</name>
</gene>
<dbReference type="EMBL" id="JBHRSV010000026">
    <property type="protein sequence ID" value="MFC2926824.1"/>
    <property type="molecule type" value="Genomic_DNA"/>
</dbReference>
<feature type="transmembrane region" description="Helical" evidence="2">
    <location>
        <begin position="7"/>
        <end position="25"/>
    </location>
</feature>
<name>A0ABV6ZZJ4_9PROT</name>
<evidence type="ECO:0000256" key="1">
    <source>
        <dbReference type="SAM" id="MobiDB-lite"/>
    </source>
</evidence>
<dbReference type="RefSeq" id="WP_343165151.1">
    <property type="nucleotide sequence ID" value="NZ_JBHRSV010000026.1"/>
</dbReference>
<keyword evidence="2" id="KW-0812">Transmembrane</keyword>
<dbReference type="Pfam" id="PF19606">
    <property type="entry name" value="DUF6111"/>
    <property type="match status" value="1"/>
</dbReference>
<keyword evidence="2" id="KW-1133">Transmembrane helix</keyword>
<organism evidence="3 4">
    <name type="scientific">Hyphobacterium vulgare</name>
    <dbReference type="NCBI Taxonomy" id="1736751"/>
    <lineage>
        <taxon>Bacteria</taxon>
        <taxon>Pseudomonadati</taxon>
        <taxon>Pseudomonadota</taxon>
        <taxon>Alphaproteobacteria</taxon>
        <taxon>Maricaulales</taxon>
        <taxon>Maricaulaceae</taxon>
        <taxon>Hyphobacterium</taxon>
    </lineage>
</organism>
<proteinExistence type="predicted"/>
<feature type="compositionally biased region" description="Low complexity" evidence="1">
    <location>
        <begin position="133"/>
        <end position="146"/>
    </location>
</feature>
<protein>
    <submittedName>
        <fullName evidence="3">DUF6111 family protein</fullName>
    </submittedName>
</protein>
<reference evidence="4" key="1">
    <citation type="journal article" date="2019" name="Int. J. Syst. Evol. Microbiol.">
        <title>The Global Catalogue of Microorganisms (GCM) 10K type strain sequencing project: providing services to taxonomists for standard genome sequencing and annotation.</title>
        <authorList>
            <consortium name="The Broad Institute Genomics Platform"/>
            <consortium name="The Broad Institute Genome Sequencing Center for Infectious Disease"/>
            <person name="Wu L."/>
            <person name="Ma J."/>
        </authorList>
    </citation>
    <scope>NUCLEOTIDE SEQUENCE [LARGE SCALE GENOMIC DNA]</scope>
    <source>
        <strain evidence="4">KCTC 52487</strain>
    </source>
</reference>
<keyword evidence="4" id="KW-1185">Reference proteome</keyword>
<dbReference type="Proteomes" id="UP001595379">
    <property type="component" value="Unassembled WGS sequence"/>
</dbReference>